<feature type="signal peptide" evidence="1">
    <location>
        <begin position="1"/>
        <end position="16"/>
    </location>
</feature>
<feature type="chain" id="PRO_5043473543" evidence="1">
    <location>
        <begin position="17"/>
        <end position="81"/>
    </location>
</feature>
<reference evidence="2 3" key="1">
    <citation type="journal article" date="2022" name="Nat. Ecol. Evol.">
        <title>A masculinizing supergene underlies an exaggerated male reproductive morph in a spider.</title>
        <authorList>
            <person name="Hendrickx F."/>
            <person name="De Corte Z."/>
            <person name="Sonet G."/>
            <person name="Van Belleghem S.M."/>
            <person name="Kostlbacher S."/>
            <person name="Vangestel C."/>
        </authorList>
    </citation>
    <scope>NUCLEOTIDE SEQUENCE [LARGE SCALE GENOMIC DNA]</scope>
    <source>
        <strain evidence="2">W744_W776</strain>
    </source>
</reference>
<evidence type="ECO:0000313" key="2">
    <source>
        <dbReference type="EMBL" id="KAG8195875.1"/>
    </source>
</evidence>
<comment type="caution">
    <text evidence="2">The sequence shown here is derived from an EMBL/GenBank/DDBJ whole genome shotgun (WGS) entry which is preliminary data.</text>
</comment>
<keyword evidence="1" id="KW-0732">Signal</keyword>
<gene>
    <name evidence="2" type="ORF">JTE90_001113</name>
</gene>
<proteinExistence type="predicted"/>
<dbReference type="EMBL" id="JAFNEN010000076">
    <property type="protein sequence ID" value="KAG8195875.1"/>
    <property type="molecule type" value="Genomic_DNA"/>
</dbReference>
<evidence type="ECO:0000313" key="3">
    <source>
        <dbReference type="Proteomes" id="UP000827092"/>
    </source>
</evidence>
<protein>
    <submittedName>
        <fullName evidence="2">Uncharacterized protein</fullName>
    </submittedName>
</protein>
<evidence type="ECO:0000256" key="1">
    <source>
        <dbReference type="SAM" id="SignalP"/>
    </source>
</evidence>
<organism evidence="2 3">
    <name type="scientific">Oedothorax gibbosus</name>
    <dbReference type="NCBI Taxonomy" id="931172"/>
    <lineage>
        <taxon>Eukaryota</taxon>
        <taxon>Metazoa</taxon>
        <taxon>Ecdysozoa</taxon>
        <taxon>Arthropoda</taxon>
        <taxon>Chelicerata</taxon>
        <taxon>Arachnida</taxon>
        <taxon>Araneae</taxon>
        <taxon>Araneomorphae</taxon>
        <taxon>Entelegynae</taxon>
        <taxon>Araneoidea</taxon>
        <taxon>Linyphiidae</taxon>
        <taxon>Erigoninae</taxon>
        <taxon>Oedothorax</taxon>
    </lineage>
</organism>
<accession>A0AAV6VIL0</accession>
<dbReference type="Proteomes" id="UP000827092">
    <property type="component" value="Unassembled WGS sequence"/>
</dbReference>
<sequence length="81" mass="9147">MKVVLIFSLLAIVVFTEIFCDACSCKPPCPPYQYCSGKYIKRCWVYSGIGQLCNKDQILCAPGLKCLYDDRKSTCQKPKDP</sequence>
<dbReference type="AlphaFoldDB" id="A0AAV6VIL0"/>
<keyword evidence="3" id="KW-1185">Reference proteome</keyword>
<name>A0AAV6VIL0_9ARAC</name>